<evidence type="ECO:0000256" key="11">
    <source>
        <dbReference type="ARBA" id="ARBA00023288"/>
    </source>
</evidence>
<comment type="caution">
    <text evidence="14">The sequence shown here is derived from an EMBL/GenBank/DDBJ whole genome shotgun (WGS) entry which is preliminary data.</text>
</comment>
<dbReference type="AlphaFoldDB" id="A0AA88EJ13"/>
<dbReference type="Gene3D" id="1.10.110.10">
    <property type="entry name" value="Plant lipid-transfer and hydrophobic proteins"/>
    <property type="match status" value="1"/>
</dbReference>
<evidence type="ECO:0000256" key="3">
    <source>
        <dbReference type="ARBA" id="ARBA00009748"/>
    </source>
</evidence>
<keyword evidence="6" id="KW-0336">GPI-anchor</keyword>
<comment type="subcellular location">
    <subcellularLocation>
        <location evidence="2">Cell membrane</location>
        <topology evidence="2">Lipid-anchor</topology>
        <topology evidence="2">GPI-anchor</topology>
    </subcellularLocation>
</comment>
<keyword evidence="5" id="KW-1003">Cell membrane</keyword>
<organism evidence="14 15">
    <name type="scientific">Ficus carica</name>
    <name type="common">Common fig</name>
    <dbReference type="NCBI Taxonomy" id="3494"/>
    <lineage>
        <taxon>Eukaryota</taxon>
        <taxon>Viridiplantae</taxon>
        <taxon>Streptophyta</taxon>
        <taxon>Embryophyta</taxon>
        <taxon>Tracheophyta</taxon>
        <taxon>Spermatophyta</taxon>
        <taxon>Magnoliopsida</taxon>
        <taxon>eudicotyledons</taxon>
        <taxon>Gunneridae</taxon>
        <taxon>Pentapetalae</taxon>
        <taxon>rosids</taxon>
        <taxon>fabids</taxon>
        <taxon>Rosales</taxon>
        <taxon>Moraceae</taxon>
        <taxon>Ficeae</taxon>
        <taxon>Ficus</taxon>
    </lineage>
</organism>
<evidence type="ECO:0000313" key="14">
    <source>
        <dbReference type="EMBL" id="GMN75761.1"/>
    </source>
</evidence>
<evidence type="ECO:0000259" key="13">
    <source>
        <dbReference type="SMART" id="SM00499"/>
    </source>
</evidence>
<evidence type="ECO:0000313" key="15">
    <source>
        <dbReference type="Proteomes" id="UP001187192"/>
    </source>
</evidence>
<dbReference type="EMBL" id="BTGU01020525">
    <property type="protein sequence ID" value="GMN75761.1"/>
    <property type="molecule type" value="Genomic_DNA"/>
</dbReference>
<feature type="domain" description="Bifunctional inhibitor/plant lipid transfer protein/seed storage helical" evidence="13">
    <location>
        <begin position="37"/>
        <end position="122"/>
    </location>
</feature>
<evidence type="ECO:0000256" key="10">
    <source>
        <dbReference type="ARBA" id="ARBA00023180"/>
    </source>
</evidence>
<protein>
    <recommendedName>
        <fullName evidence="13">Bifunctional inhibitor/plant lipid transfer protein/seed storage helical domain-containing protein</fullName>
    </recommendedName>
</protein>
<evidence type="ECO:0000256" key="8">
    <source>
        <dbReference type="ARBA" id="ARBA00023121"/>
    </source>
</evidence>
<dbReference type="InterPro" id="IPR036312">
    <property type="entry name" value="Bifun_inhib/LTP/seed_sf"/>
</dbReference>
<gene>
    <name evidence="14" type="ORF">TIFTF001_056362</name>
</gene>
<evidence type="ECO:0000256" key="12">
    <source>
        <dbReference type="SAM" id="SignalP"/>
    </source>
</evidence>
<feature type="signal peptide" evidence="12">
    <location>
        <begin position="1"/>
        <end position="19"/>
    </location>
</feature>
<comment type="function">
    <text evidence="1">Plant non-specific lipid-transfer proteins transfer phospholipids as well as galactolipids across membranes. May play a role in wax or cutin deposition in the cell walls of expanding epidermal cells and certain secretory tissues.</text>
</comment>
<evidence type="ECO:0000256" key="4">
    <source>
        <dbReference type="ARBA" id="ARBA00022448"/>
    </source>
</evidence>
<feature type="chain" id="PRO_5041736967" description="Bifunctional inhibitor/plant lipid transfer protein/seed storage helical domain-containing protein" evidence="12">
    <location>
        <begin position="20"/>
        <end position="179"/>
    </location>
</feature>
<dbReference type="SUPFAM" id="SSF47699">
    <property type="entry name" value="Bifunctional inhibitor/lipid-transfer protein/seed storage 2S albumin"/>
    <property type="match status" value="1"/>
</dbReference>
<dbReference type="CDD" id="cd00010">
    <property type="entry name" value="AAI_LTSS"/>
    <property type="match status" value="1"/>
</dbReference>
<name>A0AA88EJ13_FICCA</name>
<dbReference type="PANTHER" id="PTHR33044">
    <property type="entry name" value="BIFUNCTIONAL INHIBITOR/LIPID-TRANSFER PROTEIN/SEED STORAGE 2S ALBUMIN SUPERFAMILY PROTEIN-RELATED"/>
    <property type="match status" value="1"/>
</dbReference>
<dbReference type="InterPro" id="IPR016140">
    <property type="entry name" value="Bifunc_inhib/LTP/seed_store"/>
</dbReference>
<keyword evidence="15" id="KW-1185">Reference proteome</keyword>
<dbReference type="InterPro" id="IPR043325">
    <property type="entry name" value="LTSS"/>
</dbReference>
<dbReference type="Pfam" id="PF14368">
    <property type="entry name" value="LTP_2"/>
    <property type="match status" value="1"/>
</dbReference>
<comment type="similarity">
    <text evidence="3">Belongs to the plant LTP family.</text>
</comment>
<keyword evidence="10" id="KW-0325">Glycoprotein</keyword>
<evidence type="ECO:0000256" key="5">
    <source>
        <dbReference type="ARBA" id="ARBA00022475"/>
    </source>
</evidence>
<evidence type="ECO:0000256" key="1">
    <source>
        <dbReference type="ARBA" id="ARBA00003211"/>
    </source>
</evidence>
<keyword evidence="7 12" id="KW-0732">Signal</keyword>
<keyword evidence="4" id="KW-0813">Transport</keyword>
<evidence type="ECO:0000256" key="6">
    <source>
        <dbReference type="ARBA" id="ARBA00022622"/>
    </source>
</evidence>
<evidence type="ECO:0000256" key="9">
    <source>
        <dbReference type="ARBA" id="ARBA00023157"/>
    </source>
</evidence>
<dbReference type="SMART" id="SM00499">
    <property type="entry name" value="AAI"/>
    <property type="match status" value="1"/>
</dbReference>
<dbReference type="Proteomes" id="UP001187192">
    <property type="component" value="Unassembled WGS sequence"/>
</dbReference>
<sequence>MEWCVVVMLLVATSTLVAAEGSGHGGGESGNGASINCVNELAPCLYYLNGNGGGRGRGRGDDDEPGESCCEPLKEVIKKEGECLCSLISNEGSAQAEQAGINMTLAQQLPSRCGQHVNPIYCLDLRQGTTSQGGDSDGHSTNNNNTPNSAITILLWPCWKLFLYLIHVPLRFLWHSTQL</sequence>
<dbReference type="GO" id="GO:0005886">
    <property type="term" value="C:plasma membrane"/>
    <property type="evidence" value="ECO:0007669"/>
    <property type="project" value="UniProtKB-SubCell"/>
</dbReference>
<dbReference type="GO" id="GO:0008289">
    <property type="term" value="F:lipid binding"/>
    <property type="evidence" value="ECO:0007669"/>
    <property type="project" value="UniProtKB-KW"/>
</dbReference>
<reference evidence="14" key="1">
    <citation type="submission" date="2023-07" db="EMBL/GenBank/DDBJ databases">
        <title>draft genome sequence of fig (Ficus carica).</title>
        <authorList>
            <person name="Takahashi T."/>
            <person name="Nishimura K."/>
        </authorList>
    </citation>
    <scope>NUCLEOTIDE SEQUENCE</scope>
</reference>
<keyword evidence="9" id="KW-1015">Disulfide bond</keyword>
<keyword evidence="11" id="KW-0449">Lipoprotein</keyword>
<dbReference type="GO" id="GO:0098552">
    <property type="term" value="C:side of membrane"/>
    <property type="evidence" value="ECO:0007669"/>
    <property type="project" value="UniProtKB-KW"/>
</dbReference>
<proteinExistence type="inferred from homology"/>
<evidence type="ECO:0000256" key="7">
    <source>
        <dbReference type="ARBA" id="ARBA00022729"/>
    </source>
</evidence>
<accession>A0AA88EJ13</accession>
<keyword evidence="6" id="KW-0472">Membrane</keyword>
<evidence type="ECO:0000256" key="2">
    <source>
        <dbReference type="ARBA" id="ARBA00004609"/>
    </source>
</evidence>
<keyword evidence="8" id="KW-0446">Lipid-binding</keyword>